<keyword evidence="4" id="KW-1133">Transmembrane helix</keyword>
<name>A0A9J6P910_9PROT</name>
<keyword evidence="7" id="KW-1185">Reference proteome</keyword>
<evidence type="ECO:0000313" key="6">
    <source>
        <dbReference type="EMBL" id="MCP1336324.1"/>
    </source>
</evidence>
<dbReference type="CDD" id="cd07989">
    <property type="entry name" value="LPLAT_AGPAT-like"/>
    <property type="match status" value="1"/>
</dbReference>
<keyword evidence="2" id="KW-0808">Transferase</keyword>
<feature type="transmembrane region" description="Helical" evidence="4">
    <location>
        <begin position="12"/>
        <end position="32"/>
    </location>
</feature>
<evidence type="ECO:0000256" key="4">
    <source>
        <dbReference type="SAM" id="Phobius"/>
    </source>
</evidence>
<evidence type="ECO:0000256" key="1">
    <source>
        <dbReference type="ARBA" id="ARBA00005189"/>
    </source>
</evidence>
<dbReference type="PANTHER" id="PTHR10434">
    <property type="entry name" value="1-ACYL-SN-GLYCEROL-3-PHOSPHATE ACYLTRANSFERASE"/>
    <property type="match status" value="1"/>
</dbReference>
<dbReference type="SUPFAM" id="SSF69593">
    <property type="entry name" value="Glycerol-3-phosphate (1)-acyltransferase"/>
    <property type="match status" value="1"/>
</dbReference>
<evidence type="ECO:0000256" key="2">
    <source>
        <dbReference type="ARBA" id="ARBA00022679"/>
    </source>
</evidence>
<reference evidence="6" key="1">
    <citation type="submission" date="2022-06" db="EMBL/GenBank/DDBJ databases">
        <title>Isolation and Genomics of Futiania mangrovii gen. nov., sp. nov., a Rare and Metabolically-versatile member in the Class Alphaproteobacteria.</title>
        <authorList>
            <person name="Liu L."/>
            <person name="Huang W.-C."/>
            <person name="Pan J."/>
            <person name="Li J."/>
            <person name="Huang Y."/>
            <person name="Du H."/>
            <person name="Liu Y."/>
            <person name="Li M."/>
        </authorList>
    </citation>
    <scope>NUCLEOTIDE SEQUENCE</scope>
    <source>
        <strain evidence="6">FT118</strain>
    </source>
</reference>
<sequence>MTLLRSLAFQLYLYGLTVGLVLLHVPAVFLPGRHMRRGFRMWGRAGTWGMEKIAGIRLEVRGREHVARGGVLIASKHQSMLETMAYFGILHDPAIILKKELTLIPLVGPVVRKAGLIVVDRKGGGRAVLKMTRDAADRLDHGRDVLIFPEGHRMPVDGEPHYKRGIWTLYRETGRACVPAALNSGLFWPRRSLIRHPGTCVIEFLPPIPAGLEEAEFRTRLETVTEEAVGRLVAEARAETRKA</sequence>
<protein>
    <submittedName>
        <fullName evidence="6">1-acyl-sn-glycerol-3-phosphate acyltransferase</fullName>
    </submittedName>
</protein>
<keyword evidence="3 6" id="KW-0012">Acyltransferase</keyword>
<proteinExistence type="predicted"/>
<comment type="caution">
    <text evidence="6">The sequence shown here is derived from an EMBL/GenBank/DDBJ whole genome shotgun (WGS) entry which is preliminary data.</text>
</comment>
<dbReference type="GO" id="GO:0006654">
    <property type="term" value="P:phosphatidic acid biosynthetic process"/>
    <property type="evidence" value="ECO:0007669"/>
    <property type="project" value="TreeGrafter"/>
</dbReference>
<dbReference type="Proteomes" id="UP001055804">
    <property type="component" value="Unassembled WGS sequence"/>
</dbReference>
<dbReference type="Pfam" id="PF01553">
    <property type="entry name" value="Acyltransferase"/>
    <property type="match status" value="1"/>
</dbReference>
<dbReference type="PANTHER" id="PTHR10434:SF40">
    <property type="entry name" value="1-ACYL-SN-GLYCEROL-3-PHOSPHATE ACYLTRANSFERASE"/>
    <property type="match status" value="1"/>
</dbReference>
<comment type="pathway">
    <text evidence="1">Lipid metabolism.</text>
</comment>
<keyword evidence="4" id="KW-0472">Membrane</keyword>
<dbReference type="RefSeq" id="WP_269332290.1">
    <property type="nucleotide sequence ID" value="NZ_JAMZFT010000002.1"/>
</dbReference>
<evidence type="ECO:0000259" key="5">
    <source>
        <dbReference type="SMART" id="SM00563"/>
    </source>
</evidence>
<evidence type="ECO:0000256" key="3">
    <source>
        <dbReference type="ARBA" id="ARBA00023315"/>
    </source>
</evidence>
<dbReference type="EMBL" id="JAMZFT010000002">
    <property type="protein sequence ID" value="MCP1336324.1"/>
    <property type="molecule type" value="Genomic_DNA"/>
</dbReference>
<keyword evidence="4" id="KW-0812">Transmembrane</keyword>
<feature type="domain" description="Phospholipid/glycerol acyltransferase" evidence="5">
    <location>
        <begin position="71"/>
        <end position="185"/>
    </location>
</feature>
<dbReference type="AlphaFoldDB" id="A0A9J6P910"/>
<dbReference type="GO" id="GO:0003841">
    <property type="term" value="F:1-acylglycerol-3-phosphate O-acyltransferase activity"/>
    <property type="evidence" value="ECO:0007669"/>
    <property type="project" value="TreeGrafter"/>
</dbReference>
<accession>A0A9J6P910</accession>
<evidence type="ECO:0000313" key="7">
    <source>
        <dbReference type="Proteomes" id="UP001055804"/>
    </source>
</evidence>
<dbReference type="InterPro" id="IPR002123">
    <property type="entry name" value="Plipid/glycerol_acylTrfase"/>
</dbReference>
<organism evidence="6 7">
    <name type="scientific">Futiania mangrovi</name>
    <dbReference type="NCBI Taxonomy" id="2959716"/>
    <lineage>
        <taxon>Bacteria</taxon>
        <taxon>Pseudomonadati</taxon>
        <taxon>Pseudomonadota</taxon>
        <taxon>Alphaproteobacteria</taxon>
        <taxon>Futianiales</taxon>
        <taxon>Futianiaceae</taxon>
        <taxon>Futiania</taxon>
    </lineage>
</organism>
<gene>
    <name evidence="6" type="ORF">NJQ99_07905</name>
</gene>
<dbReference type="SMART" id="SM00563">
    <property type="entry name" value="PlsC"/>
    <property type="match status" value="1"/>
</dbReference>